<evidence type="ECO:0000313" key="2">
    <source>
        <dbReference type="EMBL" id="KAJ8965464.1"/>
    </source>
</evidence>
<dbReference type="SUPFAM" id="SSF63748">
    <property type="entry name" value="Tudor/PWWP/MBT"/>
    <property type="match status" value="1"/>
</dbReference>
<comment type="caution">
    <text evidence="2">The sequence shown here is derived from an EMBL/GenBank/DDBJ whole genome shotgun (WGS) entry which is preliminary data.</text>
</comment>
<sequence>MRVQRREVDFDYIFSHFDQTKYEIPYYYDREVWKIGETYRMRVGHVYDPTKFWIVLKERELDIMQAFLMDFYTENGEQGLIVNIPHSSTVDKKAWVYLIDFGYIAVILMDNLYYLYEKLYGVPQFAVRASLGHVRPYRKPNWDYNAMRRFNELVSGKVLLCILECTDPVRKIVHITIGNVNDTSSVSDIGHILINEKLARSIAKRSSPEKESRNNSRYVPKTKYPYLFPSFEAIESGMVPSCVYTSELLRQCIATDVLFKPYFAYGGIKN</sequence>
<evidence type="ECO:0000256" key="1">
    <source>
        <dbReference type="SAM" id="Phobius"/>
    </source>
</evidence>
<gene>
    <name evidence="2" type="ORF">NQ314_004109</name>
</gene>
<proteinExistence type="predicted"/>
<organism evidence="2 3">
    <name type="scientific">Rhamnusium bicolor</name>
    <dbReference type="NCBI Taxonomy" id="1586634"/>
    <lineage>
        <taxon>Eukaryota</taxon>
        <taxon>Metazoa</taxon>
        <taxon>Ecdysozoa</taxon>
        <taxon>Arthropoda</taxon>
        <taxon>Hexapoda</taxon>
        <taxon>Insecta</taxon>
        <taxon>Pterygota</taxon>
        <taxon>Neoptera</taxon>
        <taxon>Endopterygota</taxon>
        <taxon>Coleoptera</taxon>
        <taxon>Polyphaga</taxon>
        <taxon>Cucujiformia</taxon>
        <taxon>Chrysomeloidea</taxon>
        <taxon>Cerambycidae</taxon>
        <taxon>Lepturinae</taxon>
        <taxon>Rhagiini</taxon>
        <taxon>Rhamnusium</taxon>
    </lineage>
</organism>
<dbReference type="EMBL" id="JANEYF010001222">
    <property type="protein sequence ID" value="KAJ8965464.1"/>
    <property type="molecule type" value="Genomic_DNA"/>
</dbReference>
<keyword evidence="3" id="KW-1185">Reference proteome</keyword>
<feature type="transmembrane region" description="Helical" evidence="1">
    <location>
        <begin position="94"/>
        <end position="116"/>
    </location>
</feature>
<reference evidence="2" key="1">
    <citation type="journal article" date="2023" name="Insect Mol. Biol.">
        <title>Genome sequencing provides insights into the evolution of gene families encoding plant cell wall-degrading enzymes in longhorned beetles.</title>
        <authorList>
            <person name="Shin N.R."/>
            <person name="Okamura Y."/>
            <person name="Kirsch R."/>
            <person name="Pauchet Y."/>
        </authorList>
    </citation>
    <scope>NUCLEOTIDE SEQUENCE</scope>
    <source>
        <strain evidence="2">RBIC_L_NR</strain>
    </source>
</reference>
<name>A0AAV8ZLE4_9CUCU</name>
<keyword evidence="1" id="KW-0812">Transmembrane</keyword>
<keyword evidence="1" id="KW-1133">Transmembrane helix</keyword>
<dbReference type="InterPro" id="IPR035437">
    <property type="entry name" value="SNase_OB-fold_sf"/>
</dbReference>
<accession>A0AAV8ZLE4</accession>
<keyword evidence="1" id="KW-0472">Membrane</keyword>
<dbReference type="Gene3D" id="2.40.50.90">
    <property type="match status" value="1"/>
</dbReference>
<evidence type="ECO:0000313" key="3">
    <source>
        <dbReference type="Proteomes" id="UP001162156"/>
    </source>
</evidence>
<dbReference type="Proteomes" id="UP001162156">
    <property type="component" value="Unassembled WGS sequence"/>
</dbReference>
<evidence type="ECO:0008006" key="4">
    <source>
        <dbReference type="Google" id="ProtNLM"/>
    </source>
</evidence>
<protein>
    <recommendedName>
        <fullName evidence="4">Tudor domain-containing protein</fullName>
    </recommendedName>
</protein>
<dbReference type="AlphaFoldDB" id="A0AAV8ZLE4"/>